<evidence type="ECO:0000313" key="1">
    <source>
        <dbReference type="EMBL" id="OBY29426.1"/>
    </source>
</evidence>
<gene>
    <name evidence="1" type="ORF">ACT18_23100</name>
</gene>
<dbReference type="EMBL" id="LFOE01000081">
    <property type="protein sequence ID" value="OBY29426.1"/>
    <property type="molecule type" value="Genomic_DNA"/>
</dbReference>
<protein>
    <submittedName>
        <fullName evidence="1">Uncharacterized protein</fullName>
    </submittedName>
</protein>
<keyword evidence="2" id="KW-1185">Reference proteome</keyword>
<comment type="caution">
    <text evidence="1">The sequence shown here is derived from an EMBL/GenBank/DDBJ whole genome shotgun (WGS) entry which is preliminary data.</text>
</comment>
<dbReference type="AlphaFoldDB" id="A0A1B8S9S8"/>
<proteinExistence type="predicted"/>
<dbReference type="Proteomes" id="UP000092668">
    <property type="component" value="Unassembled WGS sequence"/>
</dbReference>
<accession>A0A1B8S9S8</accession>
<sequence>MFAGRTTALLTVHSARLRNRWISTSVGDFVGVASGFRGFDHATRGHEDPVVVGTPGAGSMCGNPLGNRANELLDVIDTNAVAGSFSVMSRRRWGLAVGDCRP</sequence>
<reference evidence="1 2" key="1">
    <citation type="submission" date="2015-06" db="EMBL/GenBank/DDBJ databases">
        <title>Genome sequence of Mycobacterium kumamotonense strain Roo.</title>
        <authorList>
            <person name="Greninger A.L."/>
            <person name="Cunningham G."/>
            <person name="Miller S."/>
        </authorList>
    </citation>
    <scope>NUCLEOTIDE SEQUENCE [LARGE SCALE GENOMIC DNA]</scope>
    <source>
        <strain evidence="1 2">Roo</strain>
    </source>
</reference>
<organism evidence="1 2">
    <name type="scientific">Mycolicibacter kumamotonensis</name>
    <dbReference type="NCBI Taxonomy" id="354243"/>
    <lineage>
        <taxon>Bacteria</taxon>
        <taxon>Bacillati</taxon>
        <taxon>Actinomycetota</taxon>
        <taxon>Actinomycetes</taxon>
        <taxon>Mycobacteriales</taxon>
        <taxon>Mycobacteriaceae</taxon>
        <taxon>Mycolicibacter</taxon>
    </lineage>
</organism>
<evidence type="ECO:0000313" key="2">
    <source>
        <dbReference type="Proteomes" id="UP000092668"/>
    </source>
</evidence>
<name>A0A1B8S9S8_9MYCO</name>